<dbReference type="Pfam" id="PF22766">
    <property type="entry name" value="ZW10_C2"/>
    <property type="match status" value="1"/>
</dbReference>
<dbReference type="GO" id="GO:0006888">
    <property type="term" value="P:endoplasmic reticulum to Golgi vesicle-mediated transport"/>
    <property type="evidence" value="ECO:0007669"/>
    <property type="project" value="TreeGrafter"/>
</dbReference>
<evidence type="ECO:0000313" key="4">
    <source>
        <dbReference type="Proteomes" id="UP000313359"/>
    </source>
</evidence>
<dbReference type="GO" id="GO:1990423">
    <property type="term" value="C:RZZ complex"/>
    <property type="evidence" value="ECO:0007669"/>
    <property type="project" value="TreeGrafter"/>
</dbReference>
<dbReference type="InterPro" id="IPR046362">
    <property type="entry name" value="Zw10/DSL1_C_sf"/>
</dbReference>
<dbReference type="EMBL" id="ML122272">
    <property type="protein sequence ID" value="RPD59040.1"/>
    <property type="molecule type" value="Genomic_DNA"/>
</dbReference>
<dbReference type="Gene3D" id="1.10.357.150">
    <property type="match status" value="1"/>
</dbReference>
<name>A0A5C2S5V8_9APHY</name>
<dbReference type="Proteomes" id="UP000313359">
    <property type="component" value="Unassembled WGS sequence"/>
</dbReference>
<dbReference type="PANTHER" id="PTHR12205">
    <property type="entry name" value="CENTROMERE/KINETOCHORE PROTEIN ZW10"/>
    <property type="match status" value="1"/>
</dbReference>
<organism evidence="3 4">
    <name type="scientific">Lentinus tigrinus ALCF2SS1-6</name>
    <dbReference type="NCBI Taxonomy" id="1328759"/>
    <lineage>
        <taxon>Eukaryota</taxon>
        <taxon>Fungi</taxon>
        <taxon>Dikarya</taxon>
        <taxon>Basidiomycota</taxon>
        <taxon>Agaricomycotina</taxon>
        <taxon>Agaricomycetes</taxon>
        <taxon>Polyporales</taxon>
        <taxon>Polyporaceae</taxon>
        <taxon>Lentinus</taxon>
    </lineage>
</organism>
<sequence length="946" mass="103673">MAFPLPTHLPRKKDARDVSTQILTKISETSSKTLNAQLASSWVAELDDTIKATKTRIHERIAGDLPNFERQLATSVSVQERLQSLSRNVDTLSESISHPQSGLIPNLVTTLASHAALAQENADVRAQHAALAHLLRCRNELRHLTGLVQKAELADATRASSSLGKCIDDAPEPLAKSEVMADMKRKSTALRNRTEEQLLDAYSRSIVVSQSEVVVKPYVQAVLPRRQINGSWAPSMLPQDNIDTTIRLPDVLASMTPAALSMHLATLRRDITTHCIEYTMKQPIQIYQTDTTGLTGTSQYKLSMQRAPPGVEDLSLRLANLTTVMAFLHSHLFPHLPPAERTSFPLSLCAPIRSAILNQLLLPNLPSTLSKLPDFLSLAKQAAQLEDEVVIQMLGDNGADRSIKSWVDNVGLHYERKRRAAILDRARAIVVSPPDDSTTFRVEVPLIVENVPIPVNLVDKPVTNGKHPEPVAADDDAWGFGDESPSQGNETSSQSDETSTDEWGFDDDIDPEPTPEPEPVPEPSKASVPESSTGTEDSTEDDPWGWNDDTEPTEPDDGSAWDDAWDEKPSAPEPVPPSPAPKPAKGLEKRFGGKSVPNSPAFPPPQSPAAPVHSSPPPPPPVASRKTKHTPVPPPLLIPATETYAVSGRTKDLLQLVEDVLREGAELVSSGILGGTPGSVIMQAAPMALELFRALVPVTNATVLKQSAKEPMRFSNDCLFVSHELRRIAMGLTGPKASARGKLEEGMERLRVLADSWFEETIAREERLIDELLDHAKGFIDTTHQERYDECEGAVNGVLQRIRRVAPQWKAVLTKSRYYDALGSIVEAALSRILGDILALEDITEVESHRLSELCHILNALEGLFMEDPEQPSFVVSHVPSWLKFSYLSELLEASIADISYLFEEGALVDFEIEELVKLVKALFADTPLRANTITKLQQGHPVRGS</sequence>
<feature type="compositionally biased region" description="Acidic residues" evidence="1">
    <location>
        <begin position="537"/>
        <end position="565"/>
    </location>
</feature>
<reference evidence="3" key="1">
    <citation type="journal article" date="2018" name="Genome Biol. Evol.">
        <title>Genomics and development of Lentinus tigrinus, a white-rot wood-decaying mushroom with dimorphic fruiting bodies.</title>
        <authorList>
            <person name="Wu B."/>
            <person name="Xu Z."/>
            <person name="Knudson A."/>
            <person name="Carlson A."/>
            <person name="Chen N."/>
            <person name="Kovaka S."/>
            <person name="LaButti K."/>
            <person name="Lipzen A."/>
            <person name="Pennachio C."/>
            <person name="Riley R."/>
            <person name="Schakwitz W."/>
            <person name="Umezawa K."/>
            <person name="Ohm R.A."/>
            <person name="Grigoriev I.V."/>
            <person name="Nagy L.G."/>
            <person name="Gibbons J."/>
            <person name="Hibbett D."/>
        </authorList>
    </citation>
    <scope>NUCLEOTIDE SEQUENCE [LARGE SCALE GENOMIC DNA]</scope>
    <source>
        <strain evidence="3">ALCF2SS1-6</strain>
    </source>
</reference>
<feature type="region of interest" description="Disordered" evidence="1">
    <location>
        <begin position="461"/>
        <end position="636"/>
    </location>
</feature>
<dbReference type="PANTHER" id="PTHR12205:SF0">
    <property type="entry name" value="CENTROMERE_KINETOCHORE PROTEIN ZW10 HOMOLOG"/>
    <property type="match status" value="1"/>
</dbReference>
<feature type="domain" description="ZW10 C-terminal helical" evidence="2">
    <location>
        <begin position="794"/>
        <end position="937"/>
    </location>
</feature>
<evidence type="ECO:0000313" key="3">
    <source>
        <dbReference type="EMBL" id="RPD59040.1"/>
    </source>
</evidence>
<dbReference type="STRING" id="1328759.A0A5C2S5V8"/>
<accession>A0A5C2S5V8</accession>
<evidence type="ECO:0000259" key="2">
    <source>
        <dbReference type="Pfam" id="PF22766"/>
    </source>
</evidence>
<dbReference type="GO" id="GO:0005737">
    <property type="term" value="C:cytoplasm"/>
    <property type="evidence" value="ECO:0007669"/>
    <property type="project" value="GOC"/>
</dbReference>
<feature type="compositionally biased region" description="Pro residues" evidence="1">
    <location>
        <begin position="600"/>
        <end position="622"/>
    </location>
</feature>
<feature type="compositionally biased region" description="Low complexity" evidence="1">
    <location>
        <begin position="523"/>
        <end position="532"/>
    </location>
</feature>
<feature type="compositionally biased region" description="Acidic residues" evidence="1">
    <location>
        <begin position="498"/>
        <end position="515"/>
    </location>
</feature>
<dbReference type="AlphaFoldDB" id="A0A5C2S5V8"/>
<dbReference type="OrthoDB" id="534815at2759"/>
<gene>
    <name evidence="3" type="ORF">L227DRAFT_528220</name>
</gene>
<proteinExistence type="predicted"/>
<protein>
    <recommendedName>
        <fullName evidence="2">ZW10 C-terminal helical domain-containing protein</fullName>
    </recommendedName>
</protein>
<dbReference type="InterPro" id="IPR055148">
    <property type="entry name" value="ZW10_C_2"/>
</dbReference>
<evidence type="ECO:0000256" key="1">
    <source>
        <dbReference type="SAM" id="MobiDB-lite"/>
    </source>
</evidence>
<feature type="compositionally biased region" description="Pro residues" evidence="1">
    <location>
        <begin position="571"/>
        <end position="582"/>
    </location>
</feature>
<dbReference type="GO" id="GO:0007094">
    <property type="term" value="P:mitotic spindle assembly checkpoint signaling"/>
    <property type="evidence" value="ECO:0007669"/>
    <property type="project" value="TreeGrafter"/>
</dbReference>
<keyword evidence="4" id="KW-1185">Reference proteome</keyword>